<organism evidence="8 9">
    <name type="scientific">Didymodactylos carnosus</name>
    <dbReference type="NCBI Taxonomy" id="1234261"/>
    <lineage>
        <taxon>Eukaryota</taxon>
        <taxon>Metazoa</taxon>
        <taxon>Spiralia</taxon>
        <taxon>Gnathifera</taxon>
        <taxon>Rotifera</taxon>
        <taxon>Eurotatoria</taxon>
        <taxon>Bdelloidea</taxon>
        <taxon>Philodinida</taxon>
        <taxon>Philodinidae</taxon>
        <taxon>Didymodactylos</taxon>
    </lineage>
</organism>
<dbReference type="Pfam" id="PF23613">
    <property type="entry name" value="ELP3_N"/>
    <property type="match status" value="1"/>
</dbReference>
<dbReference type="InterPro" id="IPR056591">
    <property type="entry name" value="ELP3-like_N"/>
</dbReference>
<evidence type="ECO:0000313" key="9">
    <source>
        <dbReference type="Proteomes" id="UP000682733"/>
    </source>
</evidence>
<keyword evidence="4" id="KW-0408">Iron</keyword>
<proteinExistence type="predicted"/>
<sequence length="111" mass="12217">MVRSKDKTTSAHELMVTAISDVVKQLIEGYEQGKEVNLNKIKCKASAKYGLSLQPRLVDIIAAIPENYKKILLPKIKAKPVRTASGIVVVAVMCKPHRCPHIAMTGNICVY</sequence>
<dbReference type="GO" id="GO:0002926">
    <property type="term" value="P:tRNA wobble base 5-methoxycarbonylmethyl-2-thiouridinylation"/>
    <property type="evidence" value="ECO:0007669"/>
    <property type="project" value="TreeGrafter"/>
</dbReference>
<name>A0A8S2UPU9_9BILA</name>
<gene>
    <name evidence="7" type="ORF">OVA965_LOCUS39963</name>
    <name evidence="8" type="ORF">TMI583_LOCUS41348</name>
</gene>
<feature type="non-terminal residue" evidence="8">
    <location>
        <position position="1"/>
    </location>
</feature>
<dbReference type="GO" id="GO:0046872">
    <property type="term" value="F:metal ion binding"/>
    <property type="evidence" value="ECO:0007669"/>
    <property type="project" value="UniProtKB-KW"/>
</dbReference>
<evidence type="ECO:0000256" key="3">
    <source>
        <dbReference type="ARBA" id="ARBA00022723"/>
    </source>
</evidence>
<evidence type="ECO:0000256" key="2">
    <source>
        <dbReference type="ARBA" id="ARBA00022691"/>
    </source>
</evidence>
<evidence type="ECO:0000313" key="8">
    <source>
        <dbReference type="EMBL" id="CAF4356501.1"/>
    </source>
</evidence>
<reference evidence="8" key="1">
    <citation type="submission" date="2021-02" db="EMBL/GenBank/DDBJ databases">
        <authorList>
            <person name="Nowell W R."/>
        </authorList>
    </citation>
    <scope>NUCLEOTIDE SEQUENCE</scope>
</reference>
<evidence type="ECO:0000256" key="4">
    <source>
        <dbReference type="ARBA" id="ARBA00023004"/>
    </source>
</evidence>
<keyword evidence="2" id="KW-0949">S-adenosyl-L-methionine</keyword>
<evidence type="ECO:0000256" key="1">
    <source>
        <dbReference type="ARBA" id="ARBA00022485"/>
    </source>
</evidence>
<keyword evidence="5" id="KW-0411">Iron-sulfur</keyword>
<accession>A0A8S2UPU9</accession>
<dbReference type="EMBL" id="CAJNOK010042441">
    <property type="protein sequence ID" value="CAF1563900.1"/>
    <property type="molecule type" value="Genomic_DNA"/>
</dbReference>
<protein>
    <recommendedName>
        <fullName evidence="6">ELP3-like N-terminal domain-containing protein</fullName>
    </recommendedName>
</protein>
<dbReference type="PANTHER" id="PTHR11135">
    <property type="entry name" value="HISTONE ACETYLTRANSFERASE-RELATED"/>
    <property type="match status" value="1"/>
</dbReference>
<dbReference type="PANTHER" id="PTHR11135:SF0">
    <property type="entry name" value="ELONGATOR COMPLEX PROTEIN 3"/>
    <property type="match status" value="1"/>
</dbReference>
<dbReference type="GO" id="GO:0005737">
    <property type="term" value="C:cytoplasm"/>
    <property type="evidence" value="ECO:0007669"/>
    <property type="project" value="TreeGrafter"/>
</dbReference>
<dbReference type="GO" id="GO:0005634">
    <property type="term" value="C:nucleus"/>
    <property type="evidence" value="ECO:0007669"/>
    <property type="project" value="TreeGrafter"/>
</dbReference>
<comment type="caution">
    <text evidence="8">The sequence shown here is derived from an EMBL/GenBank/DDBJ whole genome shotgun (WGS) entry which is preliminary data.</text>
</comment>
<dbReference type="GO" id="GO:0033588">
    <property type="term" value="C:elongator holoenzyme complex"/>
    <property type="evidence" value="ECO:0007669"/>
    <property type="project" value="TreeGrafter"/>
</dbReference>
<dbReference type="Proteomes" id="UP000682733">
    <property type="component" value="Unassembled WGS sequence"/>
</dbReference>
<evidence type="ECO:0000256" key="5">
    <source>
        <dbReference type="ARBA" id="ARBA00023014"/>
    </source>
</evidence>
<keyword evidence="3" id="KW-0479">Metal-binding</keyword>
<dbReference type="InterPro" id="IPR039661">
    <property type="entry name" value="ELP3"/>
</dbReference>
<keyword evidence="1" id="KW-0004">4Fe-4S</keyword>
<feature type="domain" description="ELP3-like N-terminal" evidence="6">
    <location>
        <begin position="15"/>
        <end position="84"/>
    </location>
</feature>
<dbReference type="GO" id="GO:0051539">
    <property type="term" value="F:4 iron, 4 sulfur cluster binding"/>
    <property type="evidence" value="ECO:0007669"/>
    <property type="project" value="UniProtKB-KW"/>
</dbReference>
<dbReference type="AlphaFoldDB" id="A0A8S2UPU9"/>
<evidence type="ECO:0000259" key="6">
    <source>
        <dbReference type="Pfam" id="PF23613"/>
    </source>
</evidence>
<dbReference type="Proteomes" id="UP000677228">
    <property type="component" value="Unassembled WGS sequence"/>
</dbReference>
<dbReference type="EMBL" id="CAJOBA010065120">
    <property type="protein sequence ID" value="CAF4356501.1"/>
    <property type="molecule type" value="Genomic_DNA"/>
</dbReference>
<evidence type="ECO:0000313" key="7">
    <source>
        <dbReference type="EMBL" id="CAF1563900.1"/>
    </source>
</evidence>